<dbReference type="Proteomes" id="UP000617340">
    <property type="component" value="Unassembled WGS sequence"/>
</dbReference>
<evidence type="ECO:0000256" key="1">
    <source>
        <dbReference type="ARBA" id="ARBA00009952"/>
    </source>
</evidence>
<dbReference type="EMBL" id="JACSDZ010000003">
    <property type="protein sequence ID" value="KAF7409804.1"/>
    <property type="molecule type" value="Genomic_DNA"/>
</dbReference>
<protein>
    <recommendedName>
        <fullName evidence="4">Protein FAM136A</fullName>
    </recommendedName>
</protein>
<reference evidence="2" key="1">
    <citation type="journal article" date="2020" name="G3 (Bethesda)">
        <title>High-Quality Assemblies for Three Invasive Social Wasps from the &lt;i&gt;Vespula&lt;/i&gt; Genus.</title>
        <authorList>
            <person name="Harrop T.W.R."/>
            <person name="Guhlin J."/>
            <person name="McLaughlin G.M."/>
            <person name="Permina E."/>
            <person name="Stockwell P."/>
            <person name="Gilligan J."/>
            <person name="Le Lec M.F."/>
            <person name="Gruber M.A.M."/>
            <person name="Quinn O."/>
            <person name="Lovegrove M."/>
            <person name="Duncan E.J."/>
            <person name="Remnant E.J."/>
            <person name="Van Eeckhoven J."/>
            <person name="Graham B."/>
            <person name="Knapp R.A."/>
            <person name="Langford K.W."/>
            <person name="Kronenberg Z."/>
            <person name="Press M.O."/>
            <person name="Eacker S.M."/>
            <person name="Wilson-Rankin E.E."/>
            <person name="Purcell J."/>
            <person name="Lester P.J."/>
            <person name="Dearden P.K."/>
        </authorList>
    </citation>
    <scope>NUCLEOTIDE SEQUENCE</scope>
    <source>
        <strain evidence="2">Linc-1</strain>
    </source>
</reference>
<accession>A0A834NJ66</accession>
<organism evidence="2 3">
    <name type="scientific">Vespula germanica</name>
    <name type="common">German yellow jacket</name>
    <name type="synonym">Paravespula germanica</name>
    <dbReference type="NCBI Taxonomy" id="30212"/>
    <lineage>
        <taxon>Eukaryota</taxon>
        <taxon>Metazoa</taxon>
        <taxon>Ecdysozoa</taxon>
        <taxon>Arthropoda</taxon>
        <taxon>Hexapoda</taxon>
        <taxon>Insecta</taxon>
        <taxon>Pterygota</taxon>
        <taxon>Neoptera</taxon>
        <taxon>Endopterygota</taxon>
        <taxon>Hymenoptera</taxon>
        <taxon>Apocrita</taxon>
        <taxon>Aculeata</taxon>
        <taxon>Vespoidea</taxon>
        <taxon>Vespidae</taxon>
        <taxon>Vespinae</taxon>
        <taxon>Vespula</taxon>
    </lineage>
</organism>
<sequence length="140" mass="16351">MVAEQRRRVEDLMTRMIEEMDKAYLRRMQGNMHRCAATCCDNESYSILQVQNCVENCSSSLNEAQNYVQNEFVRIQNRLQRCVMDCNDTIKDKMSSNLTQNEVDRYSEEFDKCATKCVDTYCDLLPSLEKSMKNVLSSKV</sequence>
<dbReference type="InterPro" id="IPR008560">
    <property type="entry name" value="DUF842_euk"/>
</dbReference>
<name>A0A834NJ66_VESGE</name>
<comment type="similarity">
    <text evidence="1">Belongs to the FAM136 family.</text>
</comment>
<dbReference type="PANTHER" id="PTHR21096">
    <property type="entry name" value="PROTEIN FAM136A"/>
    <property type="match status" value="1"/>
</dbReference>
<comment type="caution">
    <text evidence="2">The sequence shown here is derived from an EMBL/GenBank/DDBJ whole genome shotgun (WGS) entry which is preliminary data.</text>
</comment>
<evidence type="ECO:0000313" key="2">
    <source>
        <dbReference type="EMBL" id="KAF7409804.1"/>
    </source>
</evidence>
<evidence type="ECO:0000313" key="3">
    <source>
        <dbReference type="Proteomes" id="UP000617340"/>
    </source>
</evidence>
<evidence type="ECO:0008006" key="4">
    <source>
        <dbReference type="Google" id="ProtNLM"/>
    </source>
</evidence>
<proteinExistence type="inferred from homology"/>
<dbReference type="PANTHER" id="PTHR21096:SF0">
    <property type="entry name" value="PROTEIN FAM136A"/>
    <property type="match status" value="1"/>
</dbReference>
<dbReference type="GO" id="GO:0005737">
    <property type="term" value="C:cytoplasm"/>
    <property type="evidence" value="ECO:0007669"/>
    <property type="project" value="TreeGrafter"/>
</dbReference>
<dbReference type="AlphaFoldDB" id="A0A834NJ66"/>
<dbReference type="Pfam" id="PF05811">
    <property type="entry name" value="DUF842"/>
    <property type="match status" value="1"/>
</dbReference>
<gene>
    <name evidence="2" type="ORF">HZH68_004185</name>
</gene>
<keyword evidence="3" id="KW-1185">Reference proteome</keyword>